<dbReference type="PROSITE" id="PS00108">
    <property type="entry name" value="PROTEIN_KINASE_ST"/>
    <property type="match status" value="1"/>
</dbReference>
<dbReference type="Gene3D" id="1.10.510.10">
    <property type="entry name" value="Transferase(Phosphotransferase) domain 1"/>
    <property type="match status" value="1"/>
</dbReference>
<proteinExistence type="predicted"/>
<organism evidence="2 3">
    <name type="scientific">Tritrichomonas musculus</name>
    <dbReference type="NCBI Taxonomy" id="1915356"/>
    <lineage>
        <taxon>Eukaryota</taxon>
        <taxon>Metamonada</taxon>
        <taxon>Parabasalia</taxon>
        <taxon>Tritrichomonadida</taxon>
        <taxon>Tritrichomonadidae</taxon>
        <taxon>Tritrichomonas</taxon>
    </lineage>
</organism>
<dbReference type="InterPro" id="IPR011009">
    <property type="entry name" value="Kinase-like_dom_sf"/>
</dbReference>
<evidence type="ECO:0000313" key="2">
    <source>
        <dbReference type="EMBL" id="KAK8890670.1"/>
    </source>
</evidence>
<dbReference type="PANTHER" id="PTHR24347">
    <property type="entry name" value="SERINE/THREONINE-PROTEIN KINASE"/>
    <property type="match status" value="1"/>
</dbReference>
<feature type="domain" description="Protein kinase" evidence="1">
    <location>
        <begin position="69"/>
        <end position="338"/>
    </location>
</feature>
<dbReference type="InterPro" id="IPR000719">
    <property type="entry name" value="Prot_kinase_dom"/>
</dbReference>
<dbReference type="EMBL" id="JAPFFF010000005">
    <property type="protein sequence ID" value="KAK8890670.1"/>
    <property type="molecule type" value="Genomic_DNA"/>
</dbReference>
<dbReference type="InterPro" id="IPR008271">
    <property type="entry name" value="Ser/Thr_kinase_AS"/>
</dbReference>
<dbReference type="SUPFAM" id="SSF56112">
    <property type="entry name" value="Protein kinase-like (PK-like)"/>
    <property type="match status" value="1"/>
</dbReference>
<dbReference type="PROSITE" id="PS50011">
    <property type="entry name" value="PROTEIN_KINASE_DOM"/>
    <property type="match status" value="1"/>
</dbReference>
<reference evidence="2 3" key="1">
    <citation type="submission" date="2024-04" db="EMBL/GenBank/DDBJ databases">
        <title>Tritrichomonas musculus Genome.</title>
        <authorList>
            <person name="Alves-Ferreira E."/>
            <person name="Grigg M."/>
            <person name="Lorenzi H."/>
            <person name="Galac M."/>
        </authorList>
    </citation>
    <scope>NUCLEOTIDE SEQUENCE [LARGE SCALE GENOMIC DNA]</scope>
    <source>
        <strain evidence="2 3">EAF2021</strain>
    </source>
</reference>
<sequence length="356" mass="40353">MGNFFSNVKNFVTSPYKSFDEHPLLKSIKNPINRFCDDFASSLIDDYSTNSQKKDIQMTPNDQEEIYGFTIVKILGDGAEAVVYEAYKNRTSAASPDSIISLPIALKKYKKVSQMGQGVLREFEIANLLHHPHCIKMYECVKNAVGEYIISMPLYSYGSLSYSNVPVLTISASILFLKQLGSALAYMHSRNVIHRDIKPGNVLIYENGFVFCDYSVSVHLNSPDEKLSGVVGTSVFMSCEISNDPYLPKPCDVWALGVTTYVLLYGKFPYHLELALEQNEAPVWNNTSPIIQCVNSYGLEFPNVPSIPNEMKKIIAGMLEKDPNRRLTAKQIDENKWINEKYERRKKIMNYMTNID</sequence>
<dbReference type="Proteomes" id="UP001470230">
    <property type="component" value="Unassembled WGS sequence"/>
</dbReference>
<evidence type="ECO:0000313" key="3">
    <source>
        <dbReference type="Proteomes" id="UP001470230"/>
    </source>
</evidence>
<accession>A0ABR2KHP1</accession>
<evidence type="ECO:0000259" key="1">
    <source>
        <dbReference type="PROSITE" id="PS50011"/>
    </source>
</evidence>
<keyword evidence="3" id="KW-1185">Reference proteome</keyword>
<gene>
    <name evidence="2" type="ORF">M9Y10_035455</name>
</gene>
<dbReference type="SMART" id="SM00220">
    <property type="entry name" value="S_TKc"/>
    <property type="match status" value="1"/>
</dbReference>
<dbReference type="Pfam" id="PF00069">
    <property type="entry name" value="Pkinase"/>
    <property type="match status" value="1"/>
</dbReference>
<name>A0ABR2KHP1_9EUKA</name>
<protein>
    <recommendedName>
        <fullName evidence="1">Protein kinase domain-containing protein</fullName>
    </recommendedName>
</protein>
<comment type="caution">
    <text evidence="2">The sequence shown here is derived from an EMBL/GenBank/DDBJ whole genome shotgun (WGS) entry which is preliminary data.</text>
</comment>